<dbReference type="GeneID" id="83064229"/>
<evidence type="ECO:0000313" key="7">
    <source>
        <dbReference type="Proteomes" id="UP000218824"/>
    </source>
</evidence>
<proteinExistence type="inferred from homology"/>
<dbReference type="RefSeq" id="WP_096378023.1">
    <property type="nucleotide sequence ID" value="NZ_AP014940.1"/>
</dbReference>
<dbReference type="KEGG" id="lem:LEN_2368"/>
<accession>A0AAU9AKS6</accession>
<dbReference type="InterPro" id="IPR011703">
    <property type="entry name" value="ATPase_AAA-3"/>
</dbReference>
<dbReference type="AlphaFoldDB" id="A0AAU9AKS6"/>
<dbReference type="Pfam" id="PF07726">
    <property type="entry name" value="AAA_3"/>
    <property type="match status" value="1"/>
</dbReference>
<dbReference type="CDD" id="cd00009">
    <property type="entry name" value="AAA"/>
    <property type="match status" value="1"/>
</dbReference>
<reference evidence="6 7" key="1">
    <citation type="journal article" date="2017" name="DNA Res.">
        <title>Complete genome sequence and expression profile of the commercial lytic enzyme producer Lysobacter enzymogenes M497-1.</title>
        <authorList>
            <person name="Takami H."/>
            <person name="Toyoda A."/>
            <person name="Uchiyama I."/>
            <person name="Itoh T."/>
            <person name="Takaki Y."/>
            <person name="Arai W."/>
            <person name="Nishi S."/>
            <person name="Kawai M."/>
            <person name="Shinya K."/>
            <person name="Ikeda H."/>
        </authorList>
    </citation>
    <scope>NUCLEOTIDE SEQUENCE [LARGE SCALE GENOMIC DNA]</scope>
    <source>
        <strain evidence="6 7">M497-1</strain>
    </source>
</reference>
<dbReference type="SUPFAM" id="SSF52540">
    <property type="entry name" value="P-loop containing nucleoside triphosphate hydrolases"/>
    <property type="match status" value="1"/>
</dbReference>
<dbReference type="GO" id="GO:0005524">
    <property type="term" value="F:ATP binding"/>
    <property type="evidence" value="ECO:0007669"/>
    <property type="project" value="UniProtKB-KW"/>
</dbReference>
<keyword evidence="2" id="KW-0067">ATP-binding</keyword>
<dbReference type="PANTHER" id="PTHR42759:SF1">
    <property type="entry name" value="MAGNESIUM-CHELATASE SUBUNIT CHLD"/>
    <property type="match status" value="1"/>
</dbReference>
<dbReference type="FunFam" id="3.40.50.300:FF:000640">
    <property type="entry name" value="MoxR family ATPase"/>
    <property type="match status" value="1"/>
</dbReference>
<evidence type="ECO:0000259" key="5">
    <source>
        <dbReference type="Pfam" id="PF17863"/>
    </source>
</evidence>
<dbReference type="PANTHER" id="PTHR42759">
    <property type="entry name" value="MOXR FAMILY PROTEIN"/>
    <property type="match status" value="1"/>
</dbReference>
<evidence type="ECO:0000256" key="3">
    <source>
        <dbReference type="ARBA" id="ARBA00061607"/>
    </source>
</evidence>
<gene>
    <name evidence="6" type="ORF">LEN_2368</name>
</gene>
<dbReference type="GO" id="GO:0016887">
    <property type="term" value="F:ATP hydrolysis activity"/>
    <property type="evidence" value="ECO:0007669"/>
    <property type="project" value="InterPro"/>
</dbReference>
<sequence>MSSDDTNGGAELQAQLARLGELRAAIAQAIVGQDEVVEQLLIGLLAGGHCLLEGVPGLGKTLLVRSLGQALELQFRRVQFTPDLMPSDILGTELLEEDHGTGHRHFRFQPGPIFTSLLLADELNRTPPKTQAALLEAMQERTVSYAGTTHALPAPFFVLATQNPLEQAGTYPLPEAQLDRFLLHIRVGYPSEQEEHDILQQTTGSHSAQVPKVMDADAVLALQARVREVHLGEDVLRWVTRLVRSSRPAADSLSEVRQWVKWGAGPRAGQSLVLAAKARALLHGRFAATREDVAALAAPVMRHRLLLSFAAEAEGKSADDVIAALLRGVPFPG</sequence>
<evidence type="ECO:0000313" key="6">
    <source>
        <dbReference type="EMBL" id="BAV97855.1"/>
    </source>
</evidence>
<dbReference type="Proteomes" id="UP000218824">
    <property type="component" value="Chromosome"/>
</dbReference>
<keyword evidence="1" id="KW-0547">Nucleotide-binding</keyword>
<evidence type="ECO:0000259" key="4">
    <source>
        <dbReference type="Pfam" id="PF07726"/>
    </source>
</evidence>
<dbReference type="Gene3D" id="3.40.50.300">
    <property type="entry name" value="P-loop containing nucleotide triphosphate hydrolases"/>
    <property type="match status" value="1"/>
</dbReference>
<name>A0AAU9AKS6_LYSEN</name>
<dbReference type="InterPro" id="IPR041628">
    <property type="entry name" value="ChlI/MoxR_AAA_lid"/>
</dbReference>
<protein>
    <submittedName>
        <fullName evidence="6">MoxR-like ATPase</fullName>
    </submittedName>
</protein>
<dbReference type="Pfam" id="PF17863">
    <property type="entry name" value="AAA_lid_2"/>
    <property type="match status" value="1"/>
</dbReference>
<evidence type="ECO:0000256" key="1">
    <source>
        <dbReference type="ARBA" id="ARBA00022741"/>
    </source>
</evidence>
<dbReference type="Gene3D" id="1.10.8.80">
    <property type="entry name" value="Magnesium chelatase subunit I, C-Terminal domain"/>
    <property type="match status" value="1"/>
</dbReference>
<dbReference type="EMBL" id="AP014940">
    <property type="protein sequence ID" value="BAV97855.1"/>
    <property type="molecule type" value="Genomic_DNA"/>
</dbReference>
<dbReference type="InterPro" id="IPR050764">
    <property type="entry name" value="CbbQ/NirQ/NorQ/GpvN"/>
</dbReference>
<feature type="domain" description="ATPase AAA-3" evidence="4">
    <location>
        <begin position="49"/>
        <end position="183"/>
    </location>
</feature>
<comment type="similarity">
    <text evidence="3">Belongs to the MoxR family.</text>
</comment>
<dbReference type="PIRSF" id="PIRSF002849">
    <property type="entry name" value="AAA_ATPase_chaperone_MoxR_prd"/>
    <property type="match status" value="1"/>
</dbReference>
<dbReference type="InterPro" id="IPR027417">
    <property type="entry name" value="P-loop_NTPase"/>
</dbReference>
<feature type="domain" description="ChlI/MoxR AAA lid" evidence="5">
    <location>
        <begin position="260"/>
        <end position="323"/>
    </location>
</feature>
<evidence type="ECO:0000256" key="2">
    <source>
        <dbReference type="ARBA" id="ARBA00022840"/>
    </source>
</evidence>
<organism evidence="6 7">
    <name type="scientific">Lysobacter enzymogenes</name>
    <dbReference type="NCBI Taxonomy" id="69"/>
    <lineage>
        <taxon>Bacteria</taxon>
        <taxon>Pseudomonadati</taxon>
        <taxon>Pseudomonadota</taxon>
        <taxon>Gammaproteobacteria</taxon>
        <taxon>Lysobacterales</taxon>
        <taxon>Lysobacteraceae</taxon>
        <taxon>Lysobacter</taxon>
    </lineage>
</organism>